<evidence type="ECO:0000313" key="5">
    <source>
        <dbReference type="EMBL" id="KAF5667800.1"/>
    </source>
</evidence>
<gene>
    <name evidence="5" type="ORF">FHETE_5569</name>
</gene>
<feature type="repeat" description="ANK" evidence="3">
    <location>
        <begin position="1070"/>
        <end position="1102"/>
    </location>
</feature>
<evidence type="ECO:0000256" key="4">
    <source>
        <dbReference type="SAM" id="MobiDB-lite"/>
    </source>
</evidence>
<evidence type="ECO:0000313" key="6">
    <source>
        <dbReference type="Proteomes" id="UP000567885"/>
    </source>
</evidence>
<dbReference type="PANTHER" id="PTHR24178:SF9">
    <property type="entry name" value="ANK_REP_REGION DOMAIN-CONTAINING PROTEIN"/>
    <property type="match status" value="1"/>
</dbReference>
<dbReference type="InterPro" id="IPR036770">
    <property type="entry name" value="Ankyrin_rpt-contain_sf"/>
</dbReference>
<organism evidence="5 6">
    <name type="scientific">Fusarium heterosporum</name>
    <dbReference type="NCBI Taxonomy" id="42747"/>
    <lineage>
        <taxon>Eukaryota</taxon>
        <taxon>Fungi</taxon>
        <taxon>Dikarya</taxon>
        <taxon>Ascomycota</taxon>
        <taxon>Pezizomycotina</taxon>
        <taxon>Sordariomycetes</taxon>
        <taxon>Hypocreomycetidae</taxon>
        <taxon>Hypocreales</taxon>
        <taxon>Nectriaceae</taxon>
        <taxon>Fusarium</taxon>
        <taxon>Fusarium heterosporum species complex</taxon>
    </lineage>
</organism>
<feature type="repeat" description="ANK" evidence="3">
    <location>
        <begin position="1739"/>
        <end position="1771"/>
    </location>
</feature>
<dbReference type="InterPro" id="IPR002110">
    <property type="entry name" value="Ankyrin_rpt"/>
</dbReference>
<keyword evidence="2 3" id="KW-0040">ANK repeat</keyword>
<keyword evidence="6" id="KW-1185">Reference proteome</keyword>
<feature type="compositionally biased region" description="Basic and acidic residues" evidence="4">
    <location>
        <begin position="47"/>
        <end position="59"/>
    </location>
</feature>
<dbReference type="OrthoDB" id="4937852at2759"/>
<comment type="caution">
    <text evidence="5">The sequence shown here is derived from an EMBL/GenBank/DDBJ whole genome shotgun (WGS) entry which is preliminary data.</text>
</comment>
<feature type="repeat" description="ANK" evidence="3">
    <location>
        <begin position="1378"/>
        <end position="1410"/>
    </location>
</feature>
<dbReference type="PANTHER" id="PTHR24178">
    <property type="entry name" value="MOLTING PROTEIN MLT-4"/>
    <property type="match status" value="1"/>
</dbReference>
<protein>
    <submittedName>
        <fullName evidence="5">Ankyrin repeat</fullName>
    </submittedName>
</protein>
<feature type="compositionally biased region" description="Polar residues" evidence="4">
    <location>
        <begin position="791"/>
        <end position="803"/>
    </location>
</feature>
<feature type="region of interest" description="Disordered" evidence="4">
    <location>
        <begin position="1"/>
        <end position="59"/>
    </location>
</feature>
<feature type="repeat" description="ANK" evidence="3">
    <location>
        <begin position="1253"/>
        <end position="1282"/>
    </location>
</feature>
<reference evidence="5 6" key="1">
    <citation type="submission" date="2020-05" db="EMBL/GenBank/DDBJ databases">
        <title>Identification and distribution of gene clusters putatively required for synthesis of sphingolipid metabolism inhibitors in phylogenetically diverse species of the filamentous fungus Fusarium.</title>
        <authorList>
            <person name="Kim H.-S."/>
            <person name="Busman M."/>
            <person name="Brown D.W."/>
            <person name="Divon H."/>
            <person name="Uhlig S."/>
            <person name="Proctor R.H."/>
        </authorList>
    </citation>
    <scope>NUCLEOTIDE SEQUENCE [LARGE SCALE GENOMIC DNA]</scope>
    <source>
        <strain evidence="5 6">NRRL 20693</strain>
    </source>
</reference>
<accession>A0A8H5TEI5</accession>
<dbReference type="PRINTS" id="PR01415">
    <property type="entry name" value="ANKYRIN"/>
</dbReference>
<dbReference type="Pfam" id="PF00023">
    <property type="entry name" value="Ank"/>
    <property type="match status" value="1"/>
</dbReference>
<dbReference type="Pfam" id="PF12796">
    <property type="entry name" value="Ank_2"/>
    <property type="match status" value="5"/>
</dbReference>
<feature type="repeat" description="ANK" evidence="3">
    <location>
        <begin position="1183"/>
        <end position="1215"/>
    </location>
</feature>
<dbReference type="SMART" id="SM00248">
    <property type="entry name" value="ANK"/>
    <property type="match status" value="17"/>
</dbReference>
<feature type="repeat" description="ANK" evidence="3">
    <location>
        <begin position="1531"/>
        <end position="1561"/>
    </location>
</feature>
<evidence type="ECO:0000256" key="3">
    <source>
        <dbReference type="PROSITE-ProRule" id="PRU00023"/>
    </source>
</evidence>
<proteinExistence type="predicted"/>
<evidence type="ECO:0000256" key="2">
    <source>
        <dbReference type="ARBA" id="ARBA00023043"/>
    </source>
</evidence>
<dbReference type="PROSITE" id="PS50088">
    <property type="entry name" value="ANK_REPEAT"/>
    <property type="match status" value="9"/>
</dbReference>
<feature type="repeat" description="ANK" evidence="3">
    <location>
        <begin position="1498"/>
        <end position="1530"/>
    </location>
</feature>
<feature type="region of interest" description="Disordered" evidence="4">
    <location>
        <begin position="772"/>
        <end position="803"/>
    </location>
</feature>
<dbReference type="Gene3D" id="1.25.40.20">
    <property type="entry name" value="Ankyrin repeat-containing domain"/>
    <property type="match status" value="5"/>
</dbReference>
<feature type="repeat" description="ANK" evidence="3">
    <location>
        <begin position="1345"/>
        <end position="1377"/>
    </location>
</feature>
<dbReference type="PROSITE" id="PS50297">
    <property type="entry name" value="ANK_REP_REGION"/>
    <property type="match status" value="8"/>
</dbReference>
<dbReference type="Proteomes" id="UP000567885">
    <property type="component" value="Unassembled WGS sequence"/>
</dbReference>
<evidence type="ECO:0000256" key="1">
    <source>
        <dbReference type="ARBA" id="ARBA00022737"/>
    </source>
</evidence>
<dbReference type="EMBL" id="JAAGWQ010000099">
    <property type="protein sequence ID" value="KAF5667800.1"/>
    <property type="molecule type" value="Genomic_DNA"/>
</dbReference>
<dbReference type="SUPFAM" id="SSF48403">
    <property type="entry name" value="Ankyrin repeat"/>
    <property type="match status" value="2"/>
</dbReference>
<name>A0A8H5TEI5_FUSHE</name>
<sequence length="1877" mass="208001">MSRSLRRPWMEPARLARQSTWKDEPDDPEETSSSLSQIAPEGSLPGDVDHDQRTEKDSVVEPSKLLDGDVLDLKGVEAVESFNRVMSVLRSDLYTQADTETSTFVVGGLDGKYERSVAHLRTVTLEAVERSATELLEFIRLKHDEFKATLCDDAKLATNDDLIGHTTHIFFFGTPHRASDENPWELTMDNLVSKLSKRGPNFHSHQEVRRVSALHALVAADFDALCRRSLFQIRSYFQKSDASGLQIVVPESSAILGINDELQIGCYERHEMLADVSRSNVKTPLLLSLKNAQARMDSDYRSHLHILSEHDGMTLLSGRARPIYKSECLKITSSDRMRQFLDFSTGGLGSITNKTESRIVSSTSTTNTGPEMPLREMDSVARSIQILELQGSDFETANFQTSLKESIREQQSGDCSEIRFITVAHHSSSRNPLTKLDLLLSIARQYLIICPQMYRQVEGILGDLSNAFKTQNNAWKETSVWRAVQTFLGCSDAQKAFILMVEPINESLSPAFTTLASDLVSLLRHTEVSCKILIIRKAMKCQKQTSAEIKTQSAHILSSPQSTDQGDRESNLRQAIGNNSWSSLLRSCLAQFLGRAQLLSTEQCLSIISNHHLSSLPPFEVMSSLETDRCLLDIVLDSVPTQARPWFKSGMMWVTYATRPLTHSELSAVLMMGSENTIFTDIRFKHFLKVLVGLVEDDGDKTYPATTGARTLLSQSLTGRQSQLKISIDEADDIETPDQSGFTSWYHIDCHPDLVIIQKCIEILRSHFSEMRHETDQEGEGSEGQAHDLTGTCQYSKSKSQGSDQSPLLSYAIKELFTHVHLWCGDYGDATNEQQLPEELHSLIESFSNPGFINCLLSSLRSMREKPLEQHKWQGFPNIVTLLDLDIKSHKDLSRFVRILHYLSNTDLQLSESYCDPFIVILTQLGEIEALKIFDDHALGPVSLADAFCTGSDMALCHLTKLYPEYVRENLDSIVGRAISLNDLGLLHALVQEYETTPLSDLTAHEVLDNLAKIGRSSLSENSWHILRSFYNSMSTAATPNVFSLAARLGKAITPELLMTAQDLSKEYSAGDTPLLLASKHGDFSIFVRLLASGADPSICDEASRTPLHIASSNGYLDIVKFILSSESLEVDIHAADGQGNTALHLSIKGGHFEVAAEILGSFPETTNSSGPTCLDSDSSKRDARTALILATKHGNVEIMKRLIQYGVEVTIVDQRRQSLVHLAAANPNYVALETLLTMSNPDVNAQDRMFITPLHIASSCGLFDMTKMLLSKKADCNSLEIDGRTPLSIACSKGRIEDVRMMLFNCDSDNLKAGFLNAASAGFVDVAELLLDHGADGKAIETETGKSALHLAVENFDVPMVQALLIRRAALDLRDKNGQTPLHVAASFNSADCLKLLVKAGADLTLSDHDGTTAFSIAVDNNHERCIDILLSAQADTEAYKTGVVRKVLDRMTGRDMQLWNISDEKLSSILRGDIEVISKLRFVFESGVDVDRYIGDDGTMLHYAVLLDRPDLVALLIERKADLDIEHQEHGTPLHLAAANGKAEAAHIVKKLLQAGADVYKGTATYGSPLHAAASMPRHNGDVYYEVVRAIFDKDPGTLHHEGGHYPTVLQAAVATGTESMVKLILELKPKQEVVTGTYGTPLHLAIRTRVLSKALLLEQYLGNTIKDQEGRLPHHLACENRWESIHLFAAIGTTTPLATDLQGRHMFHFFAGHGHESGLNYMLYDNRDAINDRDIDGWTPLHWACRHRNLDAIELLLENGAECNAVTVSGLRPYDVAVYHCVDFNDNTALRDQLKLKDEHNNASSLSKQDHYLFQPAKKAKDDLYDWLSTGGVIGATNVICVTFATNASTTWRICTTRITLSKFLNGLAMTWVR</sequence>
<keyword evidence="1" id="KW-0677">Repeat</keyword>
<feature type="repeat" description="ANK" evidence="3">
    <location>
        <begin position="1103"/>
        <end position="1125"/>
    </location>
</feature>